<name>A0A9P9EDY6_9PLEO</name>
<feature type="compositionally biased region" description="Polar residues" evidence="6">
    <location>
        <begin position="497"/>
        <end position="514"/>
    </location>
</feature>
<reference evidence="8" key="1">
    <citation type="journal article" date="2021" name="Nat. Commun.">
        <title>Genetic determinants of endophytism in the Arabidopsis root mycobiome.</title>
        <authorList>
            <person name="Mesny F."/>
            <person name="Miyauchi S."/>
            <person name="Thiergart T."/>
            <person name="Pickel B."/>
            <person name="Atanasova L."/>
            <person name="Karlsson M."/>
            <person name="Huettel B."/>
            <person name="Barry K.W."/>
            <person name="Haridas S."/>
            <person name="Chen C."/>
            <person name="Bauer D."/>
            <person name="Andreopoulos W."/>
            <person name="Pangilinan J."/>
            <person name="LaButti K."/>
            <person name="Riley R."/>
            <person name="Lipzen A."/>
            <person name="Clum A."/>
            <person name="Drula E."/>
            <person name="Henrissat B."/>
            <person name="Kohler A."/>
            <person name="Grigoriev I.V."/>
            <person name="Martin F.M."/>
            <person name="Hacquard S."/>
        </authorList>
    </citation>
    <scope>NUCLEOTIDE SEQUENCE</scope>
    <source>
        <strain evidence="8">MPI-CAGE-CH-0243</strain>
    </source>
</reference>
<feature type="compositionally biased region" description="Basic and acidic residues" evidence="6">
    <location>
        <begin position="165"/>
        <end position="270"/>
    </location>
</feature>
<proteinExistence type="predicted"/>
<feature type="domain" description="J" evidence="7">
    <location>
        <begin position="8"/>
        <end position="90"/>
    </location>
</feature>
<organism evidence="8 9">
    <name type="scientific">Dendryphion nanum</name>
    <dbReference type="NCBI Taxonomy" id="256645"/>
    <lineage>
        <taxon>Eukaryota</taxon>
        <taxon>Fungi</taxon>
        <taxon>Dikarya</taxon>
        <taxon>Ascomycota</taxon>
        <taxon>Pezizomycotina</taxon>
        <taxon>Dothideomycetes</taxon>
        <taxon>Pleosporomycetidae</taxon>
        <taxon>Pleosporales</taxon>
        <taxon>Torulaceae</taxon>
        <taxon>Dendryphion</taxon>
    </lineage>
</organism>
<dbReference type="InterPro" id="IPR001623">
    <property type="entry name" value="DnaJ_domain"/>
</dbReference>
<dbReference type="InterPro" id="IPR052094">
    <property type="entry name" value="Pre-mRNA-splicing_ERAD"/>
</dbReference>
<dbReference type="Gene3D" id="1.10.287.110">
    <property type="entry name" value="DnaJ domain"/>
    <property type="match status" value="1"/>
</dbReference>
<feature type="compositionally biased region" description="Polar residues" evidence="6">
    <location>
        <begin position="378"/>
        <end position="395"/>
    </location>
</feature>
<feature type="compositionally biased region" description="Basic and acidic residues" evidence="6">
    <location>
        <begin position="365"/>
        <end position="377"/>
    </location>
</feature>
<evidence type="ECO:0000256" key="6">
    <source>
        <dbReference type="SAM" id="MobiDB-lite"/>
    </source>
</evidence>
<keyword evidence="4" id="KW-0143">Chaperone</keyword>
<comment type="caution">
    <text evidence="8">The sequence shown here is derived from an EMBL/GenBank/DDBJ whole genome shotgun (WGS) entry which is preliminary data.</text>
</comment>
<gene>
    <name evidence="8" type="ORF">B0J11DRAFT_426316</name>
</gene>
<evidence type="ECO:0000313" key="8">
    <source>
        <dbReference type="EMBL" id="KAH7135682.1"/>
    </source>
</evidence>
<dbReference type="SUPFAM" id="SSF46565">
    <property type="entry name" value="Chaperone J-domain"/>
    <property type="match status" value="1"/>
</dbReference>
<feature type="compositionally biased region" description="Polar residues" evidence="6">
    <location>
        <begin position="572"/>
        <end position="583"/>
    </location>
</feature>
<dbReference type="Proteomes" id="UP000700596">
    <property type="component" value="Unassembled WGS sequence"/>
</dbReference>
<evidence type="ECO:0000256" key="3">
    <source>
        <dbReference type="ARBA" id="ARBA00022490"/>
    </source>
</evidence>
<evidence type="ECO:0000256" key="4">
    <source>
        <dbReference type="ARBA" id="ARBA00023186"/>
    </source>
</evidence>
<keyword evidence="5" id="KW-0539">Nucleus</keyword>
<protein>
    <recommendedName>
        <fullName evidence="7">J domain-containing protein</fullName>
    </recommendedName>
</protein>
<sequence>MESTLPPDPFAALGVPSSATSADIKSAYRKLVLRCHPDKVADEALKKVKQEEFHKIQQAYELIGDDDKLQNYKTELAMEAARRTRLAQGGSRPSADPRSARYDVRTAAPAGASTSYPPAGAYRHEERRPAASRSFEDDNRYYESRSKKYDTYEPFPKQSTSTRTSRPEKEPIRVTRVSDRTRSDRNKARDKEERRSRTDKFVHPEDDMSSNDEKKRYEADYKRRDEENRTKAAAAEARRKAESRRSYEDRETVKEKEPRRQQADARDYISRTRGVPGSERPSASRTTSTRDVRHETSYDSRRREPRSDTVRRSSARPRERQDSSGRVMPEIVEWDPEDKRVPPSFLKSSSSPADLHNMRATPKRSYTEVPRDSRRAETSPTPQFRRSETMPSSTSSRRKEEHPPRPSNLRKSESVPYSTSPPEAAYASIPHAQPQSSSSRKYYYPTASGGGVEPVDVANGRPTVLREPNRHRQRSPSPLSRPPIGQNRRTEAPAPPRTTSLNTPPQMQRSQTFVDNERGRRLFGETTPDALRRAELRRETSYSPEKVLYAKKINPEDISWSSHRSRDDYTKPSLSRSTTLPVY</sequence>
<dbReference type="GO" id="GO:0005737">
    <property type="term" value="C:cytoplasm"/>
    <property type="evidence" value="ECO:0007669"/>
    <property type="project" value="UniProtKB-SubCell"/>
</dbReference>
<evidence type="ECO:0000256" key="2">
    <source>
        <dbReference type="ARBA" id="ARBA00004496"/>
    </source>
</evidence>
<dbReference type="PANTHER" id="PTHR44313:SF1">
    <property type="entry name" value="DNAJ HOMOLOG SUBFAMILY C MEMBER 17"/>
    <property type="match status" value="1"/>
</dbReference>
<dbReference type="GO" id="GO:0005681">
    <property type="term" value="C:spliceosomal complex"/>
    <property type="evidence" value="ECO:0007669"/>
    <property type="project" value="TreeGrafter"/>
</dbReference>
<feature type="region of interest" description="Disordered" evidence="6">
    <location>
        <begin position="82"/>
        <end position="528"/>
    </location>
</feature>
<evidence type="ECO:0000313" key="9">
    <source>
        <dbReference type="Proteomes" id="UP000700596"/>
    </source>
</evidence>
<feature type="compositionally biased region" description="Basic and acidic residues" evidence="6">
    <location>
        <begin position="122"/>
        <end position="151"/>
    </location>
</feature>
<dbReference type="OrthoDB" id="10250354at2759"/>
<comment type="subcellular location">
    <subcellularLocation>
        <location evidence="2">Cytoplasm</location>
    </subcellularLocation>
    <subcellularLocation>
        <location evidence="1">Nucleus</location>
    </subcellularLocation>
</comment>
<dbReference type="Pfam" id="PF00226">
    <property type="entry name" value="DnaJ"/>
    <property type="match status" value="1"/>
</dbReference>
<dbReference type="SMART" id="SM00271">
    <property type="entry name" value="DnaJ"/>
    <property type="match status" value="1"/>
</dbReference>
<feature type="region of interest" description="Disordered" evidence="6">
    <location>
        <begin position="553"/>
        <end position="583"/>
    </location>
</feature>
<keyword evidence="3" id="KW-0963">Cytoplasm</keyword>
<accession>A0A9P9EDY6</accession>
<dbReference type="PANTHER" id="PTHR44313">
    <property type="entry name" value="DNAJ HOMOLOG SUBFAMILY C MEMBER 17"/>
    <property type="match status" value="1"/>
</dbReference>
<feature type="compositionally biased region" description="Basic and acidic residues" evidence="6">
    <location>
        <begin position="288"/>
        <end position="323"/>
    </location>
</feature>
<evidence type="ECO:0000256" key="1">
    <source>
        <dbReference type="ARBA" id="ARBA00004123"/>
    </source>
</evidence>
<dbReference type="EMBL" id="JAGMWT010000002">
    <property type="protein sequence ID" value="KAH7135682.1"/>
    <property type="molecule type" value="Genomic_DNA"/>
</dbReference>
<evidence type="ECO:0000256" key="5">
    <source>
        <dbReference type="ARBA" id="ARBA00023242"/>
    </source>
</evidence>
<dbReference type="PRINTS" id="PR00625">
    <property type="entry name" value="JDOMAIN"/>
</dbReference>
<keyword evidence="9" id="KW-1185">Reference proteome</keyword>
<dbReference type="PROSITE" id="PS50076">
    <property type="entry name" value="DNAJ_2"/>
    <property type="match status" value="1"/>
</dbReference>
<dbReference type="AlphaFoldDB" id="A0A9P9EDY6"/>
<dbReference type="InterPro" id="IPR036869">
    <property type="entry name" value="J_dom_sf"/>
</dbReference>
<dbReference type="GO" id="GO:0000390">
    <property type="term" value="P:spliceosomal complex disassembly"/>
    <property type="evidence" value="ECO:0007669"/>
    <property type="project" value="TreeGrafter"/>
</dbReference>
<evidence type="ECO:0000259" key="7">
    <source>
        <dbReference type="PROSITE" id="PS50076"/>
    </source>
</evidence>
<dbReference type="CDD" id="cd06257">
    <property type="entry name" value="DnaJ"/>
    <property type="match status" value="1"/>
</dbReference>